<gene>
    <name evidence="1" type="ORF">IV203_009008</name>
</gene>
<dbReference type="EMBL" id="JAGRRH010000017">
    <property type="protein sequence ID" value="KAG7352960.1"/>
    <property type="molecule type" value="Genomic_DNA"/>
</dbReference>
<reference evidence="1" key="1">
    <citation type="journal article" date="2021" name="Sci. Rep.">
        <title>Diploid genomic architecture of Nitzschia inconspicua, an elite biomass production diatom.</title>
        <authorList>
            <person name="Oliver A."/>
            <person name="Podell S."/>
            <person name="Pinowska A."/>
            <person name="Traller J.C."/>
            <person name="Smith S.R."/>
            <person name="McClure R."/>
            <person name="Beliaev A."/>
            <person name="Bohutskyi P."/>
            <person name="Hill E.A."/>
            <person name="Rabines A."/>
            <person name="Zheng H."/>
            <person name="Allen L.Z."/>
            <person name="Kuo A."/>
            <person name="Grigoriev I.V."/>
            <person name="Allen A.E."/>
            <person name="Hazlebeck D."/>
            <person name="Allen E.E."/>
        </authorList>
    </citation>
    <scope>NUCLEOTIDE SEQUENCE</scope>
    <source>
        <strain evidence="1">Hildebrandi</strain>
    </source>
</reference>
<evidence type="ECO:0000313" key="1">
    <source>
        <dbReference type="EMBL" id="KAG7352960.1"/>
    </source>
</evidence>
<sequence length="192" mass="22298">MKEIPCACIHRKHFCRNPASDALDGQQPTNEKKRTFSYLAMEGEARTASILSQYNGLWYECDRSMSKTIKRGIFECSSVLEDRFPRILWEEKVEPAEPAKRQQICHFIMEESLCIPRRARLLRSKRISSHLHRLQESSLVASSFYQFRIRKTKDTSLCLETNANVDECNFVKDEDEMGQDSNGFDCHLQIVA</sequence>
<dbReference type="Proteomes" id="UP000693970">
    <property type="component" value="Unassembled WGS sequence"/>
</dbReference>
<reference evidence="1" key="2">
    <citation type="submission" date="2021-04" db="EMBL/GenBank/DDBJ databases">
        <authorList>
            <person name="Podell S."/>
        </authorList>
    </citation>
    <scope>NUCLEOTIDE SEQUENCE</scope>
    <source>
        <strain evidence="1">Hildebrandi</strain>
    </source>
</reference>
<comment type="caution">
    <text evidence="1">The sequence shown here is derived from an EMBL/GenBank/DDBJ whole genome shotgun (WGS) entry which is preliminary data.</text>
</comment>
<name>A0A9K3PMI7_9STRA</name>
<proteinExistence type="predicted"/>
<keyword evidence="2" id="KW-1185">Reference proteome</keyword>
<organism evidence="1 2">
    <name type="scientific">Nitzschia inconspicua</name>
    <dbReference type="NCBI Taxonomy" id="303405"/>
    <lineage>
        <taxon>Eukaryota</taxon>
        <taxon>Sar</taxon>
        <taxon>Stramenopiles</taxon>
        <taxon>Ochrophyta</taxon>
        <taxon>Bacillariophyta</taxon>
        <taxon>Bacillariophyceae</taxon>
        <taxon>Bacillariophycidae</taxon>
        <taxon>Bacillariales</taxon>
        <taxon>Bacillariaceae</taxon>
        <taxon>Nitzschia</taxon>
    </lineage>
</organism>
<accession>A0A9K3PMI7</accession>
<protein>
    <submittedName>
        <fullName evidence="1">Uncharacterized protein</fullName>
    </submittedName>
</protein>
<evidence type="ECO:0000313" key="2">
    <source>
        <dbReference type="Proteomes" id="UP000693970"/>
    </source>
</evidence>
<dbReference type="AlphaFoldDB" id="A0A9K3PMI7"/>